<proteinExistence type="predicted"/>
<organism evidence="1 2">
    <name type="scientific">Aeromonas sobria</name>
    <dbReference type="NCBI Taxonomy" id="646"/>
    <lineage>
        <taxon>Bacteria</taxon>
        <taxon>Pseudomonadati</taxon>
        <taxon>Pseudomonadota</taxon>
        <taxon>Gammaproteobacteria</taxon>
        <taxon>Aeromonadales</taxon>
        <taxon>Aeromonadaceae</taxon>
        <taxon>Aeromonas</taxon>
    </lineage>
</organism>
<dbReference type="OrthoDB" id="5594069at2"/>
<reference evidence="1 2" key="1">
    <citation type="submission" date="2016-09" db="EMBL/GenBank/DDBJ databases">
        <title>Draft Genome Sequence of Aeromonas sobria Strain 08005, Isolated from Sick Rana catesbeiana.</title>
        <authorList>
            <person name="Yang Q."/>
        </authorList>
    </citation>
    <scope>NUCLEOTIDE SEQUENCE [LARGE SCALE GENOMIC DNA]</scope>
    <source>
        <strain evidence="1 2">08005</strain>
    </source>
</reference>
<name>A0A1S2D791_AERSO</name>
<dbReference type="InterPro" id="IPR036388">
    <property type="entry name" value="WH-like_DNA-bd_sf"/>
</dbReference>
<comment type="caution">
    <text evidence="1">The sequence shown here is derived from an EMBL/GenBank/DDBJ whole genome shotgun (WGS) entry which is preliminary data.</text>
</comment>
<dbReference type="AlphaFoldDB" id="A0A1S2D791"/>
<protein>
    <submittedName>
        <fullName evidence="1">Uncharacterized protein</fullName>
    </submittedName>
</protein>
<sequence length="119" mass="14324">MPRYLRVAQWLYEQQAFMSARELAPLFNVEAKRITDDFARIRKHHHIFKTEEQKIPIQGGYKYRVRVLYIAPYRMDGRNFPILLKNYTEQGAIRPSQMITWADLLSSRWRDLGCRINSY</sequence>
<dbReference type="Gene3D" id="1.10.10.10">
    <property type="entry name" value="Winged helix-like DNA-binding domain superfamily/Winged helix DNA-binding domain"/>
    <property type="match status" value="1"/>
</dbReference>
<accession>A0A1S2D791</accession>
<evidence type="ECO:0000313" key="1">
    <source>
        <dbReference type="EMBL" id="OHY96850.1"/>
    </source>
</evidence>
<dbReference type="EMBL" id="MKFU01000001">
    <property type="protein sequence ID" value="OHY96850.1"/>
    <property type="molecule type" value="Genomic_DNA"/>
</dbReference>
<dbReference type="Proteomes" id="UP000179934">
    <property type="component" value="Unassembled WGS sequence"/>
</dbReference>
<gene>
    <name evidence="1" type="ORF">BJD16_00925</name>
</gene>
<evidence type="ECO:0000313" key="2">
    <source>
        <dbReference type="Proteomes" id="UP000179934"/>
    </source>
</evidence>
<dbReference type="RefSeq" id="WP_042024053.1">
    <property type="nucleotide sequence ID" value="NZ_CDBW01000044.1"/>
</dbReference>
<dbReference type="GeneID" id="58924224"/>